<keyword evidence="10 15" id="KW-0472">Membrane</keyword>
<keyword evidence="7 15" id="KW-1133">Transmembrane helix</keyword>
<feature type="coiled-coil region" evidence="13">
    <location>
        <begin position="171"/>
        <end position="212"/>
    </location>
</feature>
<comment type="subcellular location">
    <subcellularLocation>
        <location evidence="1">Cell membrane</location>
        <topology evidence="1">Multi-pass membrane protein</topology>
    </subcellularLocation>
</comment>
<evidence type="ECO:0000256" key="1">
    <source>
        <dbReference type="ARBA" id="ARBA00004651"/>
    </source>
</evidence>
<dbReference type="Pfam" id="PF00520">
    <property type="entry name" value="Ion_trans"/>
    <property type="match status" value="1"/>
</dbReference>
<dbReference type="GO" id="GO:0034702">
    <property type="term" value="C:monoatomic ion channel complex"/>
    <property type="evidence" value="ECO:0007669"/>
    <property type="project" value="UniProtKB-KW"/>
</dbReference>
<sequence>MRPSSVEPPPRVSSSSEADSEAGLVAGEPRRPRDLRHAAAQALESQTAHSVILVLVITDLIIVLLEIAFSLYNLDHEIEHLLWFQILKGISWAILAVFIVECIAKLLVFGWSYYLLGKDGWVHSLDALIIWVSLIVEVCLHGRERELASLLIVLRLWRIVRIMDGVALSVKMSAERDVHRLEGELAALKHDMNQLRASNTRLARELQVYKAKAPSSQSFTPASTITMLTPTTNPATTTKASHPYMTSSSSGALPELVRSPAGLSSPKST</sequence>
<dbReference type="InterPro" id="IPR005821">
    <property type="entry name" value="Ion_trans_dom"/>
</dbReference>
<keyword evidence="9" id="KW-0406">Ion transport</keyword>
<proteinExistence type="predicted"/>
<name>A0A4P9ZR03_9FUNG</name>
<evidence type="ECO:0000256" key="14">
    <source>
        <dbReference type="SAM" id="MobiDB-lite"/>
    </source>
</evidence>
<feature type="transmembrane region" description="Helical" evidence="15">
    <location>
        <begin position="51"/>
        <end position="72"/>
    </location>
</feature>
<evidence type="ECO:0000256" key="2">
    <source>
        <dbReference type="ARBA" id="ARBA00015897"/>
    </source>
</evidence>
<feature type="domain" description="Ion transport" evidence="16">
    <location>
        <begin position="49"/>
        <end position="166"/>
    </location>
</feature>
<evidence type="ECO:0000256" key="4">
    <source>
        <dbReference type="ARBA" id="ARBA00022475"/>
    </source>
</evidence>
<keyword evidence="6" id="KW-0851">Voltage-gated channel</keyword>
<keyword evidence="5 15" id="KW-0812">Transmembrane</keyword>
<organism evidence="17 18">
    <name type="scientific">Dimargaris cristalligena</name>
    <dbReference type="NCBI Taxonomy" id="215637"/>
    <lineage>
        <taxon>Eukaryota</taxon>
        <taxon>Fungi</taxon>
        <taxon>Fungi incertae sedis</taxon>
        <taxon>Zoopagomycota</taxon>
        <taxon>Kickxellomycotina</taxon>
        <taxon>Dimargaritomycetes</taxon>
        <taxon>Dimargaritales</taxon>
        <taxon>Dimargaritaceae</taxon>
        <taxon>Dimargaris</taxon>
    </lineage>
</organism>
<dbReference type="EMBL" id="ML003043">
    <property type="protein sequence ID" value="RKP34860.1"/>
    <property type="molecule type" value="Genomic_DNA"/>
</dbReference>
<evidence type="ECO:0000256" key="12">
    <source>
        <dbReference type="ARBA" id="ARBA00031989"/>
    </source>
</evidence>
<dbReference type="Gene3D" id="1.20.120.350">
    <property type="entry name" value="Voltage-gated potassium channels. Chain C"/>
    <property type="match status" value="1"/>
</dbReference>
<keyword evidence="18" id="KW-1185">Reference proteome</keyword>
<evidence type="ECO:0000256" key="10">
    <source>
        <dbReference type="ARBA" id="ARBA00023136"/>
    </source>
</evidence>
<dbReference type="Proteomes" id="UP000268162">
    <property type="component" value="Unassembled WGS sequence"/>
</dbReference>
<evidence type="ECO:0000256" key="5">
    <source>
        <dbReference type="ARBA" id="ARBA00022692"/>
    </source>
</evidence>
<evidence type="ECO:0000256" key="3">
    <source>
        <dbReference type="ARBA" id="ARBA00022448"/>
    </source>
</evidence>
<evidence type="ECO:0000256" key="13">
    <source>
        <dbReference type="SAM" id="Coils"/>
    </source>
</evidence>
<dbReference type="InterPro" id="IPR027359">
    <property type="entry name" value="Volt_channel_dom_sf"/>
</dbReference>
<feature type="region of interest" description="Disordered" evidence="14">
    <location>
        <begin position="225"/>
        <end position="269"/>
    </location>
</feature>
<evidence type="ECO:0000256" key="6">
    <source>
        <dbReference type="ARBA" id="ARBA00022882"/>
    </source>
</evidence>
<keyword evidence="4" id="KW-1003">Cell membrane</keyword>
<feature type="region of interest" description="Disordered" evidence="14">
    <location>
        <begin position="1"/>
        <end position="25"/>
    </location>
</feature>
<dbReference type="GO" id="GO:0005886">
    <property type="term" value="C:plasma membrane"/>
    <property type="evidence" value="ECO:0007669"/>
    <property type="project" value="UniProtKB-SubCell"/>
</dbReference>
<protein>
    <recommendedName>
        <fullName evidence="2">Voltage-gated hydrogen channel 1</fullName>
    </recommendedName>
    <alternativeName>
        <fullName evidence="12">Hydrogen voltage-gated channel 1</fullName>
    </alternativeName>
</protein>
<dbReference type="InterPro" id="IPR031846">
    <property type="entry name" value="Hvcn1"/>
</dbReference>
<keyword evidence="3" id="KW-0813">Transport</keyword>
<dbReference type="SUPFAM" id="SSF81324">
    <property type="entry name" value="Voltage-gated potassium channels"/>
    <property type="match status" value="1"/>
</dbReference>
<evidence type="ECO:0000313" key="17">
    <source>
        <dbReference type="EMBL" id="RKP34860.1"/>
    </source>
</evidence>
<evidence type="ECO:0000313" key="18">
    <source>
        <dbReference type="Proteomes" id="UP000268162"/>
    </source>
</evidence>
<dbReference type="PANTHER" id="PTHR46480:SF1">
    <property type="entry name" value="VOLTAGE-GATED HYDROGEN CHANNEL 1"/>
    <property type="match status" value="1"/>
</dbReference>
<dbReference type="GO" id="GO:0030171">
    <property type="term" value="F:voltage-gated proton channel activity"/>
    <property type="evidence" value="ECO:0007669"/>
    <property type="project" value="InterPro"/>
</dbReference>
<evidence type="ECO:0000256" key="11">
    <source>
        <dbReference type="ARBA" id="ARBA00023303"/>
    </source>
</evidence>
<evidence type="ECO:0000256" key="9">
    <source>
        <dbReference type="ARBA" id="ARBA00023065"/>
    </source>
</evidence>
<gene>
    <name evidence="17" type="ORF">BJ085DRAFT_34527</name>
</gene>
<feature type="compositionally biased region" description="Pro residues" evidence="14">
    <location>
        <begin position="1"/>
        <end position="11"/>
    </location>
</feature>
<reference evidence="18" key="1">
    <citation type="journal article" date="2018" name="Nat. Microbiol.">
        <title>Leveraging single-cell genomics to expand the fungal tree of life.</title>
        <authorList>
            <person name="Ahrendt S.R."/>
            <person name="Quandt C.A."/>
            <person name="Ciobanu D."/>
            <person name="Clum A."/>
            <person name="Salamov A."/>
            <person name="Andreopoulos B."/>
            <person name="Cheng J.F."/>
            <person name="Woyke T."/>
            <person name="Pelin A."/>
            <person name="Henrissat B."/>
            <person name="Reynolds N.K."/>
            <person name="Benny G.L."/>
            <person name="Smith M.E."/>
            <person name="James T.Y."/>
            <person name="Grigoriev I.V."/>
        </authorList>
    </citation>
    <scope>NUCLEOTIDE SEQUENCE [LARGE SCALE GENOMIC DNA]</scope>
    <source>
        <strain evidence="18">RSA 468</strain>
    </source>
</reference>
<evidence type="ECO:0000256" key="7">
    <source>
        <dbReference type="ARBA" id="ARBA00022989"/>
    </source>
</evidence>
<feature type="compositionally biased region" description="Low complexity" evidence="14">
    <location>
        <begin position="225"/>
        <end position="238"/>
    </location>
</feature>
<dbReference type="PANTHER" id="PTHR46480">
    <property type="entry name" value="F20B24.22"/>
    <property type="match status" value="1"/>
</dbReference>
<feature type="transmembrane region" description="Helical" evidence="15">
    <location>
        <begin position="92"/>
        <end position="114"/>
    </location>
</feature>
<evidence type="ECO:0000256" key="8">
    <source>
        <dbReference type="ARBA" id="ARBA00023054"/>
    </source>
</evidence>
<keyword evidence="8 13" id="KW-0175">Coiled coil</keyword>
<evidence type="ECO:0000259" key="16">
    <source>
        <dbReference type="Pfam" id="PF00520"/>
    </source>
</evidence>
<dbReference type="STRING" id="215637.A0A4P9ZR03"/>
<keyword evidence="11" id="KW-0407">Ion channel</keyword>
<evidence type="ECO:0000256" key="15">
    <source>
        <dbReference type="SAM" id="Phobius"/>
    </source>
</evidence>
<dbReference type="AlphaFoldDB" id="A0A4P9ZR03"/>
<accession>A0A4P9ZR03</accession>